<feature type="compositionally biased region" description="Polar residues" evidence="1">
    <location>
        <begin position="152"/>
        <end position="164"/>
    </location>
</feature>
<keyword evidence="2" id="KW-0472">Membrane</keyword>
<evidence type="ECO:0000256" key="2">
    <source>
        <dbReference type="SAM" id="Phobius"/>
    </source>
</evidence>
<keyword evidence="2" id="KW-1133">Transmembrane helix</keyword>
<evidence type="ECO:0000256" key="1">
    <source>
        <dbReference type="SAM" id="MobiDB-lite"/>
    </source>
</evidence>
<evidence type="ECO:0000313" key="3">
    <source>
        <dbReference type="EMBL" id="MFC4376501.1"/>
    </source>
</evidence>
<dbReference type="Proteomes" id="UP001595844">
    <property type="component" value="Unassembled WGS sequence"/>
</dbReference>
<dbReference type="RefSeq" id="WP_378565346.1">
    <property type="nucleotide sequence ID" value="NZ_JBHSDL010000025.1"/>
</dbReference>
<feature type="compositionally biased region" description="Basic and acidic residues" evidence="1">
    <location>
        <begin position="142"/>
        <end position="151"/>
    </location>
</feature>
<feature type="transmembrane region" description="Helical" evidence="2">
    <location>
        <begin position="203"/>
        <end position="224"/>
    </location>
</feature>
<gene>
    <name evidence="3" type="ORF">ACFO5K_20605</name>
</gene>
<feature type="compositionally biased region" description="Basic and acidic residues" evidence="1">
    <location>
        <begin position="89"/>
        <end position="98"/>
    </location>
</feature>
<name>A0ABV8VL21_9NOCA</name>
<reference evidence="4" key="1">
    <citation type="journal article" date="2019" name="Int. J. Syst. Evol. Microbiol.">
        <title>The Global Catalogue of Microorganisms (GCM) 10K type strain sequencing project: providing services to taxonomists for standard genome sequencing and annotation.</title>
        <authorList>
            <consortium name="The Broad Institute Genomics Platform"/>
            <consortium name="The Broad Institute Genome Sequencing Center for Infectious Disease"/>
            <person name="Wu L."/>
            <person name="Ma J."/>
        </authorList>
    </citation>
    <scope>NUCLEOTIDE SEQUENCE [LARGE SCALE GENOMIC DNA]</scope>
    <source>
        <strain evidence="4">IBRC-M 10490</strain>
    </source>
</reference>
<keyword evidence="4" id="KW-1185">Reference proteome</keyword>
<protein>
    <submittedName>
        <fullName evidence="3">Uncharacterized protein</fullName>
    </submittedName>
</protein>
<accession>A0ABV8VL21</accession>
<comment type="caution">
    <text evidence="3">The sequence shown here is derived from an EMBL/GenBank/DDBJ whole genome shotgun (WGS) entry which is preliminary data.</text>
</comment>
<organism evidence="3 4">
    <name type="scientific">Nocardia halotolerans</name>
    <dbReference type="NCBI Taxonomy" id="1755878"/>
    <lineage>
        <taxon>Bacteria</taxon>
        <taxon>Bacillati</taxon>
        <taxon>Actinomycetota</taxon>
        <taxon>Actinomycetes</taxon>
        <taxon>Mycobacteriales</taxon>
        <taxon>Nocardiaceae</taxon>
        <taxon>Nocardia</taxon>
    </lineage>
</organism>
<sequence length="333" mass="35200">MARSVPQPPFPSELLADLHADNLAPELCEQLWPMVRSDPDALRYLNELDQVNTHLRALGDDDRVVHRMPDDVAERMFGLLAELDAGDGPTERLSRTEHPSSPQHLSSPEHPSTPGHLSSTQRLSTPGHLSSTQHLSSPEHLNSPERPHSPEHLSSTQYLSSPKHPSTPAHLSAVPSPTPEPGIAAEPAPISLARHRSRRRMRLLAAAAATVAVLAGAGAVFTTLDTTENGTPTAAPFLDPADPGDDLTVAAALSALGKRDVRGPLADDAALTRCVRANGIDRTVLGASSITFRGDEAVLVLVNGARTPTITALVVGTDCTTGAPNQLAVRDIG</sequence>
<feature type="compositionally biased region" description="Polar residues" evidence="1">
    <location>
        <begin position="99"/>
        <end position="140"/>
    </location>
</feature>
<dbReference type="EMBL" id="JBHSDL010000025">
    <property type="protein sequence ID" value="MFC4376501.1"/>
    <property type="molecule type" value="Genomic_DNA"/>
</dbReference>
<keyword evidence="2" id="KW-0812">Transmembrane</keyword>
<proteinExistence type="predicted"/>
<evidence type="ECO:0000313" key="4">
    <source>
        <dbReference type="Proteomes" id="UP001595844"/>
    </source>
</evidence>
<feature type="region of interest" description="Disordered" evidence="1">
    <location>
        <begin position="85"/>
        <end position="189"/>
    </location>
</feature>